<sequence>MEGSCTFDLPCNVETETLLAKIYIYGVVKSIEVAGPFSVTRHGFFKRGFSIRNNENLSLGTNVMQFTARYWGRSKPKYHCSLICYSCITTPAPPIPTPGPTQPPTPAPPPPTPTPGPTQPPTSTPGPTQPPTSTPGPTQPPSTTSGPTQTSTSKGPVVNIA</sequence>
<organism evidence="2 3">
    <name type="scientific">Mytilus coruscus</name>
    <name type="common">Sea mussel</name>
    <dbReference type="NCBI Taxonomy" id="42192"/>
    <lineage>
        <taxon>Eukaryota</taxon>
        <taxon>Metazoa</taxon>
        <taxon>Spiralia</taxon>
        <taxon>Lophotrochozoa</taxon>
        <taxon>Mollusca</taxon>
        <taxon>Bivalvia</taxon>
        <taxon>Autobranchia</taxon>
        <taxon>Pteriomorphia</taxon>
        <taxon>Mytilida</taxon>
        <taxon>Mytiloidea</taxon>
        <taxon>Mytilidae</taxon>
        <taxon>Mytilinae</taxon>
        <taxon>Mytilus</taxon>
    </lineage>
</organism>
<gene>
    <name evidence="2" type="ORF">MCOR_28024</name>
</gene>
<feature type="compositionally biased region" description="Low complexity" evidence="1">
    <location>
        <begin position="141"/>
        <end position="152"/>
    </location>
</feature>
<evidence type="ECO:0000256" key="1">
    <source>
        <dbReference type="SAM" id="MobiDB-lite"/>
    </source>
</evidence>
<dbReference type="AlphaFoldDB" id="A0A6J8CD40"/>
<dbReference type="OrthoDB" id="10452858at2759"/>
<feature type="region of interest" description="Disordered" evidence="1">
    <location>
        <begin position="93"/>
        <end position="161"/>
    </location>
</feature>
<dbReference type="PRINTS" id="PR01217">
    <property type="entry name" value="PRICHEXTENSN"/>
</dbReference>
<feature type="compositionally biased region" description="Pro residues" evidence="1">
    <location>
        <begin position="93"/>
        <end position="140"/>
    </location>
</feature>
<reference evidence="2 3" key="1">
    <citation type="submission" date="2020-06" db="EMBL/GenBank/DDBJ databases">
        <authorList>
            <person name="Li R."/>
            <person name="Bekaert M."/>
        </authorList>
    </citation>
    <scope>NUCLEOTIDE SEQUENCE [LARGE SCALE GENOMIC DNA]</scope>
    <source>
        <strain evidence="3">wild</strain>
    </source>
</reference>
<accession>A0A6J8CD40</accession>
<name>A0A6J8CD40_MYTCO</name>
<evidence type="ECO:0000313" key="3">
    <source>
        <dbReference type="Proteomes" id="UP000507470"/>
    </source>
</evidence>
<keyword evidence="3" id="KW-1185">Reference proteome</keyword>
<evidence type="ECO:0000313" key="2">
    <source>
        <dbReference type="EMBL" id="CAC5393139.1"/>
    </source>
</evidence>
<dbReference type="Proteomes" id="UP000507470">
    <property type="component" value="Unassembled WGS sequence"/>
</dbReference>
<protein>
    <submittedName>
        <fullName evidence="2">Uncharacterized protein</fullName>
    </submittedName>
</protein>
<dbReference type="EMBL" id="CACVKT020005120">
    <property type="protein sequence ID" value="CAC5393139.1"/>
    <property type="molecule type" value="Genomic_DNA"/>
</dbReference>
<proteinExistence type="predicted"/>